<evidence type="ECO:0000256" key="2">
    <source>
        <dbReference type="SAM" id="Phobius"/>
    </source>
</evidence>
<dbReference type="RefSeq" id="WP_089974288.1">
    <property type="nucleotide sequence ID" value="NZ_FNJW01000002.1"/>
</dbReference>
<feature type="transmembrane region" description="Helical" evidence="2">
    <location>
        <begin position="12"/>
        <end position="31"/>
    </location>
</feature>
<dbReference type="InterPro" id="IPR011990">
    <property type="entry name" value="TPR-like_helical_dom_sf"/>
</dbReference>
<dbReference type="Proteomes" id="UP000199481">
    <property type="component" value="Unassembled WGS sequence"/>
</dbReference>
<dbReference type="AlphaFoldDB" id="A0A1H0XI72"/>
<keyword evidence="2" id="KW-0472">Membrane</keyword>
<gene>
    <name evidence="3" type="ORF">SAMN04487752_0041</name>
</gene>
<dbReference type="PROSITE" id="PS51257">
    <property type="entry name" value="PROKAR_LIPOPROTEIN"/>
    <property type="match status" value="1"/>
</dbReference>
<keyword evidence="4" id="KW-1185">Reference proteome</keyword>
<evidence type="ECO:0008006" key="5">
    <source>
        <dbReference type="Google" id="ProtNLM"/>
    </source>
</evidence>
<feature type="region of interest" description="Disordered" evidence="1">
    <location>
        <begin position="196"/>
        <end position="215"/>
    </location>
</feature>
<name>A0A1H0XI72_9LACT</name>
<sequence>MKEKITYLKRNFIYIFFLATLSLVVGCGNKTEDEYNSAIQKGLDELVSESYDKATVFFEMALEEKPDDKRAKALLSQTEAFDTALESLEDGNLELAIENAESVKKIENGSEALVTKSNDILINIKKINTLKTSYKETYDSANSLFEEGKYSESMEQVNNLLEDETLGEPYYLSIKKLSEELKISISEKIDQIAATESQSEAESKKNVALESDSTDQEFADISEVQTVQEETGSTSLEQYDPLEIEYARILLMTGSVDPNSPVINVAHTPAGTPIADYYSNDSAEYPNVVTHLFGEFGASGSITYSSNGDGTITIYPVPSHWHQEDQSPEGYRALTQEILDTAQTVYVDLGNDSDVINKIESVEFIYQ</sequence>
<organism evidence="3 4">
    <name type="scientific">Carnobacterium viridans</name>
    <dbReference type="NCBI Taxonomy" id="174587"/>
    <lineage>
        <taxon>Bacteria</taxon>
        <taxon>Bacillati</taxon>
        <taxon>Bacillota</taxon>
        <taxon>Bacilli</taxon>
        <taxon>Lactobacillales</taxon>
        <taxon>Carnobacteriaceae</taxon>
        <taxon>Carnobacterium</taxon>
    </lineage>
</organism>
<dbReference type="OrthoDB" id="2136654at2"/>
<keyword evidence="2" id="KW-0812">Transmembrane</keyword>
<reference evidence="4" key="1">
    <citation type="submission" date="2016-10" db="EMBL/GenBank/DDBJ databases">
        <authorList>
            <person name="Varghese N."/>
            <person name="Submissions S."/>
        </authorList>
    </citation>
    <scope>NUCLEOTIDE SEQUENCE [LARGE SCALE GENOMIC DNA]</scope>
    <source>
        <strain evidence="4">MPL-11</strain>
    </source>
</reference>
<evidence type="ECO:0000313" key="3">
    <source>
        <dbReference type="EMBL" id="SDQ02535.1"/>
    </source>
</evidence>
<dbReference type="EMBL" id="FNJW01000002">
    <property type="protein sequence ID" value="SDQ02535.1"/>
    <property type="molecule type" value="Genomic_DNA"/>
</dbReference>
<proteinExistence type="predicted"/>
<accession>A0A1H0XI72</accession>
<evidence type="ECO:0000256" key="1">
    <source>
        <dbReference type="SAM" id="MobiDB-lite"/>
    </source>
</evidence>
<evidence type="ECO:0000313" key="4">
    <source>
        <dbReference type="Proteomes" id="UP000199481"/>
    </source>
</evidence>
<keyword evidence="2" id="KW-1133">Transmembrane helix</keyword>
<dbReference type="Gene3D" id="1.25.40.10">
    <property type="entry name" value="Tetratricopeptide repeat domain"/>
    <property type="match status" value="1"/>
</dbReference>
<protein>
    <recommendedName>
        <fullName evidence="5">Lipoprotein</fullName>
    </recommendedName>
</protein>